<evidence type="ECO:0000313" key="2">
    <source>
        <dbReference type="EMBL" id="NGO51696.1"/>
    </source>
</evidence>
<evidence type="ECO:0000313" key="3">
    <source>
        <dbReference type="Proteomes" id="UP001642900"/>
    </source>
</evidence>
<proteinExistence type="predicted"/>
<sequence length="214" mass="22802">MAALALFDVLTDFGKRPQRAGAPQPSAEQRQDASPAAFSAPGAPTPDLSEIIAAEVARAELALEQRLSLAHEAALEAERQVHAAEVETLMRRFGEEASGAITARIAEMEGRLGELTTSATARILSGFLSEELARRSLDALARSIRAAVGDAEAVRIQVRGPQSLFETLQAALGDRAGSFDYIEAPGLDLTVSIDGNLFETRLSEWSGVMQEILS</sequence>
<dbReference type="RefSeq" id="WP_165027494.1">
    <property type="nucleotide sequence ID" value="NZ_JAAKZF010000011.1"/>
</dbReference>
<organism evidence="2 3">
    <name type="scientific">Allomesorhizobium camelthorni</name>
    <dbReference type="NCBI Taxonomy" id="475069"/>
    <lineage>
        <taxon>Bacteria</taxon>
        <taxon>Pseudomonadati</taxon>
        <taxon>Pseudomonadota</taxon>
        <taxon>Alphaproteobacteria</taxon>
        <taxon>Hyphomicrobiales</taxon>
        <taxon>Phyllobacteriaceae</taxon>
        <taxon>Allomesorhizobium</taxon>
    </lineage>
</organism>
<protein>
    <recommendedName>
        <fullName evidence="4">Flagellar assembly protein FliH/Type III secretion system HrpE domain-containing protein</fullName>
    </recommendedName>
</protein>
<dbReference type="Proteomes" id="UP001642900">
    <property type="component" value="Unassembled WGS sequence"/>
</dbReference>
<dbReference type="EMBL" id="JAAKZF010000011">
    <property type="protein sequence ID" value="NGO51696.1"/>
    <property type="molecule type" value="Genomic_DNA"/>
</dbReference>
<evidence type="ECO:0000256" key="1">
    <source>
        <dbReference type="SAM" id="MobiDB-lite"/>
    </source>
</evidence>
<keyword evidence="3" id="KW-1185">Reference proteome</keyword>
<accession>A0A6G4WBT7</accession>
<dbReference type="AlphaFoldDB" id="A0A6G4WBT7"/>
<feature type="region of interest" description="Disordered" evidence="1">
    <location>
        <begin position="15"/>
        <end position="44"/>
    </location>
</feature>
<name>A0A6G4WBT7_9HYPH</name>
<evidence type="ECO:0008006" key="4">
    <source>
        <dbReference type="Google" id="ProtNLM"/>
    </source>
</evidence>
<gene>
    <name evidence="2" type="ORF">G6N73_10980</name>
</gene>
<reference evidence="2 3" key="1">
    <citation type="submission" date="2020-02" db="EMBL/GenBank/DDBJ databases">
        <title>Genome sequence of strain CCNWXJ40-4.</title>
        <authorList>
            <person name="Gao J."/>
            <person name="Sun J."/>
        </authorList>
    </citation>
    <scope>NUCLEOTIDE SEQUENCE [LARGE SCALE GENOMIC DNA]</scope>
    <source>
        <strain evidence="2 3">CCNWXJ 40-4</strain>
    </source>
</reference>
<feature type="compositionally biased region" description="Low complexity" evidence="1">
    <location>
        <begin position="33"/>
        <end position="44"/>
    </location>
</feature>
<comment type="caution">
    <text evidence="2">The sequence shown here is derived from an EMBL/GenBank/DDBJ whole genome shotgun (WGS) entry which is preliminary data.</text>
</comment>